<comment type="caution">
    <text evidence="4">The sequence shown here is derived from an EMBL/GenBank/DDBJ whole genome shotgun (WGS) entry which is preliminary data.</text>
</comment>
<organism evidence="4 5">
    <name type="scientific">Elysia marginata</name>
    <dbReference type="NCBI Taxonomy" id="1093978"/>
    <lineage>
        <taxon>Eukaryota</taxon>
        <taxon>Metazoa</taxon>
        <taxon>Spiralia</taxon>
        <taxon>Lophotrochozoa</taxon>
        <taxon>Mollusca</taxon>
        <taxon>Gastropoda</taxon>
        <taxon>Heterobranchia</taxon>
        <taxon>Euthyneura</taxon>
        <taxon>Panpulmonata</taxon>
        <taxon>Sacoglossa</taxon>
        <taxon>Placobranchoidea</taxon>
        <taxon>Plakobranchidae</taxon>
        <taxon>Elysia</taxon>
    </lineage>
</organism>
<dbReference type="Gene3D" id="3.40.50.300">
    <property type="entry name" value="P-loop containing nucleotide triphosphate hydrolases"/>
    <property type="match status" value="1"/>
</dbReference>
<dbReference type="GO" id="GO:0005525">
    <property type="term" value="F:GTP binding"/>
    <property type="evidence" value="ECO:0007669"/>
    <property type="project" value="InterPro"/>
</dbReference>
<feature type="domain" description="AIG1-type G" evidence="3">
    <location>
        <begin position="14"/>
        <end position="59"/>
    </location>
</feature>
<comment type="similarity">
    <text evidence="1">Belongs to the TRAFAC class TrmE-Era-EngA-EngB-Septin-like GTPase superfamily. AIG1/Toc34/Toc159-like paraseptin GTPase family. IAN subfamily.</text>
</comment>
<keyword evidence="5" id="KW-1185">Reference proteome</keyword>
<accession>A0AAV4FKY7</accession>
<evidence type="ECO:0000256" key="1">
    <source>
        <dbReference type="ARBA" id="ARBA00008535"/>
    </source>
</evidence>
<dbReference type="SUPFAM" id="SSF52540">
    <property type="entry name" value="P-loop containing nucleoside triphosphate hydrolases"/>
    <property type="match status" value="1"/>
</dbReference>
<sequence>MATGCIENLRSKRLNIALIGKTGVGKSLTGNSILNKDVFGVSGSTDSETSDTNWEVREYGDQVIKASSFINIKYIFFRYMAYRYDSSSTYRRPFDNVYGLFQYTILP</sequence>
<name>A0AAV4FKY7_9GAST</name>
<gene>
    <name evidence="4" type="ORF">ElyMa_005737000</name>
</gene>
<proteinExistence type="inferred from homology"/>
<protein>
    <submittedName>
        <fullName evidence="4">GTPase IMAP family member 4</fullName>
    </submittedName>
</protein>
<reference evidence="4 5" key="1">
    <citation type="journal article" date="2021" name="Elife">
        <title>Chloroplast acquisition without the gene transfer in kleptoplastic sea slugs, Plakobranchus ocellatus.</title>
        <authorList>
            <person name="Maeda T."/>
            <person name="Takahashi S."/>
            <person name="Yoshida T."/>
            <person name="Shimamura S."/>
            <person name="Takaki Y."/>
            <person name="Nagai Y."/>
            <person name="Toyoda A."/>
            <person name="Suzuki Y."/>
            <person name="Arimoto A."/>
            <person name="Ishii H."/>
            <person name="Satoh N."/>
            <person name="Nishiyama T."/>
            <person name="Hasebe M."/>
            <person name="Maruyama T."/>
            <person name="Minagawa J."/>
            <person name="Obokata J."/>
            <person name="Shigenobu S."/>
        </authorList>
    </citation>
    <scope>NUCLEOTIDE SEQUENCE [LARGE SCALE GENOMIC DNA]</scope>
</reference>
<dbReference type="AlphaFoldDB" id="A0AAV4FKY7"/>
<dbReference type="Proteomes" id="UP000762676">
    <property type="component" value="Unassembled WGS sequence"/>
</dbReference>
<dbReference type="InterPro" id="IPR027417">
    <property type="entry name" value="P-loop_NTPase"/>
</dbReference>
<evidence type="ECO:0000313" key="5">
    <source>
        <dbReference type="Proteomes" id="UP000762676"/>
    </source>
</evidence>
<evidence type="ECO:0000256" key="2">
    <source>
        <dbReference type="ARBA" id="ARBA00022741"/>
    </source>
</evidence>
<dbReference type="Pfam" id="PF04548">
    <property type="entry name" value="AIG1"/>
    <property type="match status" value="1"/>
</dbReference>
<dbReference type="InterPro" id="IPR006703">
    <property type="entry name" value="G_AIG1"/>
</dbReference>
<dbReference type="EMBL" id="BMAT01011487">
    <property type="protein sequence ID" value="GFR73714.1"/>
    <property type="molecule type" value="Genomic_DNA"/>
</dbReference>
<evidence type="ECO:0000313" key="4">
    <source>
        <dbReference type="EMBL" id="GFR73714.1"/>
    </source>
</evidence>
<keyword evidence="2" id="KW-0547">Nucleotide-binding</keyword>
<evidence type="ECO:0000259" key="3">
    <source>
        <dbReference type="Pfam" id="PF04548"/>
    </source>
</evidence>